<dbReference type="PANTHER" id="PTHR47129:SF1">
    <property type="entry name" value="NMRA-LIKE DOMAIN-CONTAINING PROTEIN"/>
    <property type="match status" value="1"/>
</dbReference>
<dbReference type="RefSeq" id="WP_090348991.1">
    <property type="nucleotide sequence ID" value="NZ_LT629751.1"/>
</dbReference>
<dbReference type="Pfam" id="PF05368">
    <property type="entry name" value="NmrA"/>
    <property type="match status" value="1"/>
</dbReference>
<dbReference type="OrthoDB" id="5510591at2"/>
<evidence type="ECO:0000313" key="3">
    <source>
        <dbReference type="Proteomes" id="UP000243359"/>
    </source>
</evidence>
<accession>A0A1H1TNA6</accession>
<dbReference type="InterPro" id="IPR052718">
    <property type="entry name" value="NmrA-type_oxidoreductase"/>
</dbReference>
<dbReference type="AlphaFoldDB" id="A0A1H1TNA6"/>
<organism evidence="2 3">
    <name type="scientific">Pseudomonas oryzae</name>
    <dbReference type="NCBI Taxonomy" id="1392877"/>
    <lineage>
        <taxon>Bacteria</taxon>
        <taxon>Pseudomonadati</taxon>
        <taxon>Pseudomonadota</taxon>
        <taxon>Gammaproteobacteria</taxon>
        <taxon>Pseudomonadales</taxon>
        <taxon>Pseudomonadaceae</taxon>
        <taxon>Pseudomonas</taxon>
    </lineage>
</organism>
<name>A0A1H1TNA6_9PSED</name>
<feature type="domain" description="NmrA-like" evidence="1">
    <location>
        <begin position="2"/>
        <end position="284"/>
    </location>
</feature>
<dbReference type="InterPro" id="IPR036291">
    <property type="entry name" value="NAD(P)-bd_dom_sf"/>
</dbReference>
<dbReference type="InterPro" id="IPR008030">
    <property type="entry name" value="NmrA-like"/>
</dbReference>
<evidence type="ECO:0000259" key="1">
    <source>
        <dbReference type="Pfam" id="PF05368"/>
    </source>
</evidence>
<sequence>MSQRLLVTGASGNLGRRVVESLLEVNAGPIVATTRDPSKLADLAAKGVEVRAADFDHPEFLSSAFAGIDRMLLISTDAIHVPGRRLAQHKAAIAAAEKAGVKHIVYTSLPSPQPSSESAVEDDHFWTEQAIVASSMSWTFMRHGLYAENLLWMLTQAIASGVLTTATANRGRHWVTREDCARADAAVLASGDTANRIIEVTGPAAVTAEDIAAFVSELTGKQLVHEEITEAALRDVMAGTGLPRTLIGALVEFDRATAVGFHATVTQAVEELTGRKPTTVRDFLSANKVALQPTRESA</sequence>
<gene>
    <name evidence="2" type="ORF">SAMN05216221_2209</name>
</gene>
<reference evidence="3" key="1">
    <citation type="submission" date="2016-10" db="EMBL/GenBank/DDBJ databases">
        <authorList>
            <person name="Varghese N."/>
            <person name="Submissions S."/>
        </authorList>
    </citation>
    <scope>NUCLEOTIDE SEQUENCE [LARGE SCALE GENOMIC DNA]</scope>
    <source>
        <strain evidence="3">KCTC 32247</strain>
    </source>
</reference>
<dbReference type="Gene3D" id="3.90.25.10">
    <property type="entry name" value="UDP-galactose 4-epimerase, domain 1"/>
    <property type="match status" value="1"/>
</dbReference>
<dbReference type="CDD" id="cd05269">
    <property type="entry name" value="TMR_SDR_a"/>
    <property type="match status" value="1"/>
</dbReference>
<dbReference type="STRING" id="1392877.SAMN05216221_2209"/>
<proteinExistence type="predicted"/>
<dbReference type="EMBL" id="LT629751">
    <property type="protein sequence ID" value="SDS61436.1"/>
    <property type="molecule type" value="Genomic_DNA"/>
</dbReference>
<dbReference type="Gene3D" id="3.40.50.720">
    <property type="entry name" value="NAD(P)-binding Rossmann-like Domain"/>
    <property type="match status" value="1"/>
</dbReference>
<evidence type="ECO:0000313" key="2">
    <source>
        <dbReference type="EMBL" id="SDS61436.1"/>
    </source>
</evidence>
<dbReference type="PANTHER" id="PTHR47129">
    <property type="entry name" value="QUINONE OXIDOREDUCTASE 2"/>
    <property type="match status" value="1"/>
</dbReference>
<dbReference type="Proteomes" id="UP000243359">
    <property type="component" value="Chromosome I"/>
</dbReference>
<dbReference type="SUPFAM" id="SSF51735">
    <property type="entry name" value="NAD(P)-binding Rossmann-fold domains"/>
    <property type="match status" value="1"/>
</dbReference>
<keyword evidence="3" id="KW-1185">Reference proteome</keyword>
<protein>
    <submittedName>
        <fullName evidence="2">NAD(P)H dehydrogenase (Quinone)</fullName>
    </submittedName>
</protein>